<name>A0A512MCF4_9BACT</name>
<dbReference type="SUPFAM" id="SSF53649">
    <property type="entry name" value="Alkaline phosphatase-like"/>
    <property type="match status" value="1"/>
</dbReference>
<dbReference type="GO" id="GO:0004065">
    <property type="term" value="F:arylsulfatase activity"/>
    <property type="evidence" value="ECO:0007669"/>
    <property type="project" value="TreeGrafter"/>
</dbReference>
<gene>
    <name evidence="4" type="primary">aslA_2</name>
    <name evidence="4" type="ORF">BGE01nite_33220</name>
</gene>
<comment type="similarity">
    <text evidence="1">Belongs to the sulfatase family.</text>
</comment>
<dbReference type="CDD" id="cd16025">
    <property type="entry name" value="PAS_like"/>
    <property type="match status" value="1"/>
</dbReference>
<accession>A0A512MCF4</accession>
<evidence type="ECO:0000256" key="2">
    <source>
        <dbReference type="ARBA" id="ARBA00022801"/>
    </source>
</evidence>
<sequence length="504" mass="55758">MASTAWSADATRPNIILMMADDMGFSCISPYGGEIQTPNLQKLADGGVKFTQFYNNAKCTTTRASLLSGMYPRDSGNSIPNGIATIGEQMRAAGYRTALCGKWHLGSKAPQRPFDRGFDEFYGLMDGCCNFFNPAQPDPDAKGGKVRIFGQNDELITEFPPGFYTTDAFTDHAIKTIKRFHGESKPFFLHLAFTCPHYPLHAPAEDIAKYRGKYKAGWEAMRVARYERQKAMGLWDKMPALSGTDDKAYAFEGANQDWEDLRMATYAAMVDRMDQNIGRLMKSLEELGIADNTIIMFLSDNGGCSEEPGGRDDTQQPGLVSTYTAVGPSWGWAQNAPFRRYKSWVNEGGISTPFIVRWPGHVKPNTKSNQVGHIIDVLPTCLEVAGAKPLAEVHGEKTQPIEGSSLASVLHGETRSAPKELCWEWSGNCAVRHGQWKLVWDTAAKPVKWELYDLESDRTELHDLAATKPELVKELSDAYTRWAKATGRKLPGAAKNKKGKGTSD</sequence>
<evidence type="ECO:0000313" key="5">
    <source>
        <dbReference type="Proteomes" id="UP000321577"/>
    </source>
</evidence>
<comment type="caution">
    <text evidence="4">The sequence shown here is derived from an EMBL/GenBank/DDBJ whole genome shotgun (WGS) entry which is preliminary data.</text>
</comment>
<dbReference type="InterPro" id="IPR017850">
    <property type="entry name" value="Alkaline_phosphatase_core_sf"/>
</dbReference>
<evidence type="ECO:0000259" key="3">
    <source>
        <dbReference type="Pfam" id="PF00884"/>
    </source>
</evidence>
<evidence type="ECO:0000313" key="4">
    <source>
        <dbReference type="EMBL" id="GEP44031.1"/>
    </source>
</evidence>
<dbReference type="InterPro" id="IPR000917">
    <property type="entry name" value="Sulfatase_N"/>
</dbReference>
<dbReference type="AlphaFoldDB" id="A0A512MCF4"/>
<proteinExistence type="inferred from homology"/>
<protein>
    <submittedName>
        <fullName evidence="4">Arylsulfatase</fullName>
    </submittedName>
</protein>
<keyword evidence="2" id="KW-0378">Hydrolase</keyword>
<dbReference type="Proteomes" id="UP000321577">
    <property type="component" value="Unassembled WGS sequence"/>
</dbReference>
<reference evidence="4 5" key="1">
    <citation type="submission" date="2019-07" db="EMBL/GenBank/DDBJ databases">
        <title>Whole genome shotgun sequence of Brevifollis gellanilyticus NBRC 108608.</title>
        <authorList>
            <person name="Hosoyama A."/>
            <person name="Uohara A."/>
            <person name="Ohji S."/>
            <person name="Ichikawa N."/>
        </authorList>
    </citation>
    <scope>NUCLEOTIDE SEQUENCE [LARGE SCALE GENOMIC DNA]</scope>
    <source>
        <strain evidence="4 5">NBRC 108608</strain>
    </source>
</reference>
<dbReference type="PANTHER" id="PTHR42693">
    <property type="entry name" value="ARYLSULFATASE FAMILY MEMBER"/>
    <property type="match status" value="1"/>
</dbReference>
<dbReference type="InterPro" id="IPR050738">
    <property type="entry name" value="Sulfatase"/>
</dbReference>
<evidence type="ECO:0000256" key="1">
    <source>
        <dbReference type="ARBA" id="ARBA00008779"/>
    </source>
</evidence>
<feature type="domain" description="Sulfatase N-terminal" evidence="3">
    <location>
        <begin position="13"/>
        <end position="387"/>
    </location>
</feature>
<dbReference type="PANTHER" id="PTHR42693:SF53">
    <property type="entry name" value="ENDO-4-O-SULFATASE"/>
    <property type="match status" value="1"/>
</dbReference>
<organism evidence="4 5">
    <name type="scientific">Brevifollis gellanilyticus</name>
    <dbReference type="NCBI Taxonomy" id="748831"/>
    <lineage>
        <taxon>Bacteria</taxon>
        <taxon>Pseudomonadati</taxon>
        <taxon>Verrucomicrobiota</taxon>
        <taxon>Verrucomicrobiia</taxon>
        <taxon>Verrucomicrobiales</taxon>
        <taxon>Verrucomicrobiaceae</taxon>
    </lineage>
</organism>
<dbReference type="Pfam" id="PF00884">
    <property type="entry name" value="Sulfatase"/>
    <property type="match status" value="1"/>
</dbReference>
<dbReference type="Gene3D" id="3.40.720.10">
    <property type="entry name" value="Alkaline Phosphatase, subunit A"/>
    <property type="match status" value="1"/>
</dbReference>
<keyword evidence="5" id="KW-1185">Reference proteome</keyword>
<dbReference type="Gene3D" id="3.30.1120.10">
    <property type="match status" value="1"/>
</dbReference>
<dbReference type="EMBL" id="BKAG01000024">
    <property type="protein sequence ID" value="GEP44031.1"/>
    <property type="molecule type" value="Genomic_DNA"/>
</dbReference>